<organism evidence="1 2">
    <name type="scientific">Ameca splendens</name>
    <dbReference type="NCBI Taxonomy" id="208324"/>
    <lineage>
        <taxon>Eukaryota</taxon>
        <taxon>Metazoa</taxon>
        <taxon>Chordata</taxon>
        <taxon>Craniata</taxon>
        <taxon>Vertebrata</taxon>
        <taxon>Euteleostomi</taxon>
        <taxon>Actinopterygii</taxon>
        <taxon>Neopterygii</taxon>
        <taxon>Teleostei</taxon>
        <taxon>Neoteleostei</taxon>
        <taxon>Acanthomorphata</taxon>
        <taxon>Ovalentaria</taxon>
        <taxon>Atherinomorphae</taxon>
        <taxon>Cyprinodontiformes</taxon>
        <taxon>Goodeidae</taxon>
        <taxon>Ameca</taxon>
    </lineage>
</organism>
<proteinExistence type="predicted"/>
<sequence>MFSDWKLKNYLYFISSVEKNVNENVLFKLFPLPYVVANHRVAHCYRDGASGQVSLQLIKVLCAGDEFRQKEQPQTPSVFLNIVKTCLKISLKCS</sequence>
<dbReference type="EMBL" id="JAHRIP010038242">
    <property type="protein sequence ID" value="MEQ2295094.1"/>
    <property type="molecule type" value="Genomic_DNA"/>
</dbReference>
<comment type="caution">
    <text evidence="1">The sequence shown here is derived from an EMBL/GenBank/DDBJ whole genome shotgun (WGS) entry which is preliminary data.</text>
</comment>
<protein>
    <submittedName>
        <fullName evidence="1">Uncharacterized protein</fullName>
    </submittedName>
</protein>
<dbReference type="Proteomes" id="UP001469553">
    <property type="component" value="Unassembled WGS sequence"/>
</dbReference>
<gene>
    <name evidence="1" type="ORF">AMECASPLE_010656</name>
</gene>
<keyword evidence="2" id="KW-1185">Reference proteome</keyword>
<evidence type="ECO:0000313" key="2">
    <source>
        <dbReference type="Proteomes" id="UP001469553"/>
    </source>
</evidence>
<accession>A0ABV0YMM0</accession>
<reference evidence="1 2" key="1">
    <citation type="submission" date="2021-06" db="EMBL/GenBank/DDBJ databases">
        <authorList>
            <person name="Palmer J.M."/>
        </authorList>
    </citation>
    <scope>NUCLEOTIDE SEQUENCE [LARGE SCALE GENOMIC DNA]</scope>
    <source>
        <strain evidence="1 2">AS_MEX2019</strain>
        <tissue evidence="1">Muscle</tissue>
    </source>
</reference>
<evidence type="ECO:0000313" key="1">
    <source>
        <dbReference type="EMBL" id="MEQ2295094.1"/>
    </source>
</evidence>
<name>A0ABV0YMM0_9TELE</name>